<accession>A0A6J4KZW7</accession>
<gene>
    <name evidence="1" type="ORF">AVDCRST_MAG71-1158</name>
</gene>
<dbReference type="EMBL" id="CADCUA010000299">
    <property type="protein sequence ID" value="CAA9318659.1"/>
    <property type="molecule type" value="Genomic_DNA"/>
</dbReference>
<sequence>MRLPVHRCLRLIARPAGFARLGAARSLAGGVVLVGGMLLHGGGVAVAQAGAAGCPQAPGAVRMIGSAKHDGWVCEAKLLKTDEEVLHVYVGARPQPPKDLRYHSTTGSTGQPLVWFVASSDDPEQRSRKTYYAFLPLKGRANAVMMAYFTTCTEDDFRRRARVASQLRIV</sequence>
<evidence type="ECO:0000313" key="1">
    <source>
        <dbReference type="EMBL" id="CAA9318659.1"/>
    </source>
</evidence>
<organism evidence="1">
    <name type="scientific">uncultured Lysobacter sp</name>
    <dbReference type="NCBI Taxonomy" id="271060"/>
    <lineage>
        <taxon>Bacteria</taxon>
        <taxon>Pseudomonadati</taxon>
        <taxon>Pseudomonadota</taxon>
        <taxon>Gammaproteobacteria</taxon>
        <taxon>Lysobacterales</taxon>
        <taxon>Lysobacteraceae</taxon>
        <taxon>Lysobacter</taxon>
        <taxon>environmental samples</taxon>
    </lineage>
</organism>
<protein>
    <submittedName>
        <fullName evidence="1">Uncharacterized protein</fullName>
    </submittedName>
</protein>
<reference evidence="1" key="1">
    <citation type="submission" date="2020-02" db="EMBL/GenBank/DDBJ databases">
        <authorList>
            <person name="Meier V. D."/>
        </authorList>
    </citation>
    <scope>NUCLEOTIDE SEQUENCE</scope>
    <source>
        <strain evidence="1">AVDCRST_MAG71</strain>
    </source>
</reference>
<name>A0A6J4KZW7_9GAMM</name>
<dbReference type="AlphaFoldDB" id="A0A6J4KZW7"/>
<proteinExistence type="predicted"/>